<evidence type="ECO:0000313" key="3">
    <source>
        <dbReference type="Proteomes" id="UP000295662"/>
    </source>
</evidence>
<proteinExistence type="predicted"/>
<evidence type="ECO:0000256" key="1">
    <source>
        <dbReference type="SAM" id="Phobius"/>
    </source>
</evidence>
<keyword evidence="1" id="KW-0472">Membrane</keyword>
<keyword evidence="3" id="KW-1185">Reference proteome</keyword>
<keyword evidence="1" id="KW-1133">Transmembrane helix</keyword>
<comment type="caution">
    <text evidence="2">The sequence shown here is derived from an EMBL/GenBank/DDBJ whole genome shotgun (WGS) entry which is preliminary data.</text>
</comment>
<gene>
    <name evidence="2" type="ORF">EI77_00224</name>
</gene>
<dbReference type="AlphaFoldDB" id="A0A4V6Q5P1"/>
<dbReference type="Proteomes" id="UP000295662">
    <property type="component" value="Unassembled WGS sequence"/>
</dbReference>
<protein>
    <submittedName>
        <fullName evidence="2">Uncharacterized protein</fullName>
    </submittedName>
</protein>
<evidence type="ECO:0000313" key="2">
    <source>
        <dbReference type="EMBL" id="TDU80923.1"/>
    </source>
</evidence>
<dbReference type="EMBL" id="SOCA01000001">
    <property type="protein sequence ID" value="TDU80923.1"/>
    <property type="molecule type" value="Genomic_DNA"/>
</dbReference>
<name>A0A4V6Q5P1_9BACT</name>
<reference evidence="2 3" key="1">
    <citation type="submission" date="2019-03" db="EMBL/GenBank/DDBJ databases">
        <title>Genomic Encyclopedia of Archaeal and Bacterial Type Strains, Phase II (KMG-II): from individual species to whole genera.</title>
        <authorList>
            <person name="Goeker M."/>
        </authorList>
    </citation>
    <scope>NUCLEOTIDE SEQUENCE [LARGE SCALE GENOMIC DNA]</scope>
    <source>
        <strain evidence="2 3">ATCC 25309</strain>
    </source>
</reference>
<keyword evidence="1" id="KW-0812">Transmembrane</keyword>
<accession>A0A4V6Q5P1</accession>
<feature type="transmembrane region" description="Helical" evidence="1">
    <location>
        <begin position="12"/>
        <end position="39"/>
    </location>
</feature>
<organism evidence="2 3">
    <name type="scientific">Prosthecobacter fusiformis</name>
    <dbReference type="NCBI Taxonomy" id="48464"/>
    <lineage>
        <taxon>Bacteria</taxon>
        <taxon>Pseudomonadati</taxon>
        <taxon>Verrucomicrobiota</taxon>
        <taxon>Verrucomicrobiia</taxon>
        <taxon>Verrucomicrobiales</taxon>
        <taxon>Verrucomicrobiaceae</taxon>
        <taxon>Prosthecobacter</taxon>
    </lineage>
</organism>
<sequence length="229" mass="24900">MKFTGSPSKSSGFINFGCLGMILCIALLWGGVQGIYVALKNREPLKMTFKEYAEKRPSAEWVSLSKAQLNLVNSAYVTSRFNDETKEVYIAVEAVGDRGEKPAFVLLASKDKALIDLMTSNAAQLNALKSPAEMTPELMNSLFPEREVKGLVKFGIDATSKEREKLTNLDLSLADDFIIISDGEQPKLGGSVFSLAMGLLLGLFMIRRASKEAPTPPPAVRPPDLPAIS</sequence>